<reference evidence="2" key="1">
    <citation type="submission" date="2023-01" db="EMBL/GenBank/DDBJ databases">
        <title>Draft genome sequence of Nocardiopsis sp. LSu2-4 isolated from halophytes.</title>
        <authorList>
            <person name="Duangmal K."/>
            <person name="Chantavorakit T."/>
        </authorList>
    </citation>
    <scope>NUCLEOTIDE SEQUENCE</scope>
    <source>
        <strain evidence="2">LSu2-4</strain>
    </source>
</reference>
<evidence type="ECO:0000256" key="1">
    <source>
        <dbReference type="SAM" id="Phobius"/>
    </source>
</evidence>
<feature type="transmembrane region" description="Helical" evidence="1">
    <location>
        <begin position="135"/>
        <end position="153"/>
    </location>
</feature>
<feature type="transmembrane region" description="Helical" evidence="1">
    <location>
        <begin position="221"/>
        <end position="243"/>
    </location>
</feature>
<evidence type="ECO:0000313" key="3">
    <source>
        <dbReference type="Proteomes" id="UP001165685"/>
    </source>
</evidence>
<accession>A0ABT4TQ50</accession>
<dbReference type="EMBL" id="JAQFWP010000041">
    <property type="protein sequence ID" value="MDA2806791.1"/>
    <property type="molecule type" value="Genomic_DNA"/>
</dbReference>
<name>A0ABT4TQ50_9ACTN</name>
<evidence type="ECO:0000313" key="2">
    <source>
        <dbReference type="EMBL" id="MDA2806791.1"/>
    </source>
</evidence>
<keyword evidence="1" id="KW-1133">Transmembrane helix</keyword>
<dbReference type="CDD" id="cd21809">
    <property type="entry name" value="ABC-2_lan_permease-like"/>
    <property type="match status" value="1"/>
</dbReference>
<keyword evidence="3" id="KW-1185">Reference proteome</keyword>
<feature type="transmembrane region" description="Helical" evidence="1">
    <location>
        <begin position="54"/>
        <end position="76"/>
    </location>
</feature>
<sequence length="249" mass="25016">MGSVRAELLKLKRSSSWAVVVALPLAAVASGAGNTVLAGEPLTDGWHTLWMRVVVVYGLFPLATGVAVLGSLVWRADHRGGNRNALMGRPVSALEAVVGKLAAVAVLAAAMQAVLTAGVVAAGKAVFGLPGPLPGQYLLISVLIVVVCLPVAALQSGLSMLMESFAAPVAVGLAGSVGGLLLVLLRFDAVSLAVPYGLTARATQVGTGAFMDAGTVTVGTLASMAVWALVSTVLVTVATAALLDRRDAG</sequence>
<feature type="transmembrane region" description="Helical" evidence="1">
    <location>
        <begin position="97"/>
        <end position="123"/>
    </location>
</feature>
<dbReference type="Pfam" id="PF12730">
    <property type="entry name" value="ABC2_membrane_4"/>
    <property type="match status" value="1"/>
</dbReference>
<comment type="caution">
    <text evidence="2">The sequence shown here is derived from an EMBL/GenBank/DDBJ whole genome shotgun (WGS) entry which is preliminary data.</text>
</comment>
<dbReference type="RefSeq" id="WP_270679427.1">
    <property type="nucleotide sequence ID" value="NZ_JAQFWP010000041.1"/>
</dbReference>
<dbReference type="Proteomes" id="UP001165685">
    <property type="component" value="Unassembled WGS sequence"/>
</dbReference>
<keyword evidence="1" id="KW-0472">Membrane</keyword>
<organism evidence="2 3">
    <name type="scientific">Nocardiopsis suaedae</name>
    <dbReference type="NCBI Taxonomy" id="3018444"/>
    <lineage>
        <taxon>Bacteria</taxon>
        <taxon>Bacillati</taxon>
        <taxon>Actinomycetota</taxon>
        <taxon>Actinomycetes</taxon>
        <taxon>Streptosporangiales</taxon>
        <taxon>Nocardiopsidaceae</taxon>
        <taxon>Nocardiopsis</taxon>
    </lineage>
</organism>
<feature type="transmembrane region" description="Helical" evidence="1">
    <location>
        <begin position="165"/>
        <end position="187"/>
    </location>
</feature>
<gene>
    <name evidence="2" type="ORF">O4U47_19945</name>
</gene>
<protein>
    <submittedName>
        <fullName evidence="2">ABC transporter permease</fullName>
    </submittedName>
</protein>
<keyword evidence="1" id="KW-0812">Transmembrane</keyword>
<proteinExistence type="predicted"/>